<evidence type="ECO:0000313" key="1">
    <source>
        <dbReference type="EMBL" id="KAI8436589.1"/>
    </source>
</evidence>
<protein>
    <submittedName>
        <fullName evidence="1">Uncharacterized protein</fullName>
    </submittedName>
</protein>
<sequence length="180" mass="20125">MQGQQNAIISGIDPTYLAAYSNNTPYVAGHQHQQMQREMQMERQMQFLPDPPFGSDYQNRNLMLVDRNNYKTFTPQADSCAKCVSIRAGESCAKNLVIRDDNGPAMQVVYYEIDFLLAELKLPCTVRVIGRMMPGTCRLQAFNVRAATGDDVATLSRRAAVASHHVAKLCKEYGATDDKN</sequence>
<name>A0ACC0KJD9_CHOFU</name>
<organism evidence="1 2">
    <name type="scientific">Choristoneura fumiferana</name>
    <name type="common">Spruce budworm moth</name>
    <name type="synonym">Archips fumiferana</name>
    <dbReference type="NCBI Taxonomy" id="7141"/>
    <lineage>
        <taxon>Eukaryota</taxon>
        <taxon>Metazoa</taxon>
        <taxon>Ecdysozoa</taxon>
        <taxon>Arthropoda</taxon>
        <taxon>Hexapoda</taxon>
        <taxon>Insecta</taxon>
        <taxon>Pterygota</taxon>
        <taxon>Neoptera</taxon>
        <taxon>Endopterygota</taxon>
        <taxon>Lepidoptera</taxon>
        <taxon>Glossata</taxon>
        <taxon>Ditrysia</taxon>
        <taxon>Tortricoidea</taxon>
        <taxon>Tortricidae</taxon>
        <taxon>Tortricinae</taxon>
        <taxon>Choristoneura</taxon>
    </lineage>
</organism>
<comment type="caution">
    <text evidence="1">The sequence shown here is derived from an EMBL/GenBank/DDBJ whole genome shotgun (WGS) entry which is preliminary data.</text>
</comment>
<gene>
    <name evidence="1" type="ORF">MSG28_010115</name>
</gene>
<reference evidence="1 2" key="1">
    <citation type="journal article" date="2022" name="Genome Biol. Evol.">
        <title>The Spruce Budworm Genome: Reconstructing the Evolutionary History of Antifreeze Proteins.</title>
        <authorList>
            <person name="Beliveau C."/>
            <person name="Gagne P."/>
            <person name="Picq S."/>
            <person name="Vernygora O."/>
            <person name="Keeling C.I."/>
            <person name="Pinkney K."/>
            <person name="Doucet D."/>
            <person name="Wen F."/>
            <person name="Johnston J.S."/>
            <person name="Maaroufi H."/>
            <person name="Boyle B."/>
            <person name="Laroche J."/>
            <person name="Dewar K."/>
            <person name="Juretic N."/>
            <person name="Blackburn G."/>
            <person name="Nisole A."/>
            <person name="Brunet B."/>
            <person name="Brandao M."/>
            <person name="Lumley L."/>
            <person name="Duan J."/>
            <person name="Quan G."/>
            <person name="Lucarotti C.J."/>
            <person name="Roe A.D."/>
            <person name="Sperling F.A.H."/>
            <person name="Levesque R.C."/>
            <person name="Cusson M."/>
        </authorList>
    </citation>
    <scope>NUCLEOTIDE SEQUENCE [LARGE SCALE GENOMIC DNA]</scope>
    <source>
        <strain evidence="1">Glfc:IPQL:Cfum</strain>
    </source>
</reference>
<evidence type="ECO:0000313" key="2">
    <source>
        <dbReference type="Proteomes" id="UP001064048"/>
    </source>
</evidence>
<dbReference type="Proteomes" id="UP001064048">
    <property type="component" value="Chromosome 17"/>
</dbReference>
<proteinExistence type="predicted"/>
<dbReference type="EMBL" id="CM046117">
    <property type="protein sequence ID" value="KAI8436589.1"/>
    <property type="molecule type" value="Genomic_DNA"/>
</dbReference>
<keyword evidence="2" id="KW-1185">Reference proteome</keyword>
<accession>A0ACC0KJD9</accession>